<evidence type="ECO:0000256" key="1">
    <source>
        <dbReference type="SAM" id="MobiDB-lite"/>
    </source>
</evidence>
<protein>
    <submittedName>
        <fullName evidence="2">Uncharacterized protein</fullName>
    </submittedName>
</protein>
<keyword evidence="3" id="KW-1185">Reference proteome</keyword>
<evidence type="ECO:0000313" key="2">
    <source>
        <dbReference type="EnsemblPlants" id="AET1Gv20000400.2"/>
    </source>
</evidence>
<sequence length="107" mass="11584">FLVEVDPRLLGDGVEAVLLDGLEGLGGEPELDVALAGLPPQLLVLQVHKLLLLGLVVGEGHLVGPVRLLLQEGADPAYHTQPFKPELNSTLKKRKAEQCNPHQMWNT</sequence>
<reference evidence="2" key="5">
    <citation type="journal article" date="2021" name="G3 (Bethesda)">
        <title>Aegilops tauschii genome assembly Aet v5.0 features greater sequence contiguity and improved annotation.</title>
        <authorList>
            <person name="Wang L."/>
            <person name="Zhu T."/>
            <person name="Rodriguez J.C."/>
            <person name="Deal K.R."/>
            <person name="Dubcovsky J."/>
            <person name="McGuire P.E."/>
            <person name="Lux T."/>
            <person name="Spannagl M."/>
            <person name="Mayer K.F.X."/>
            <person name="Baldrich P."/>
            <person name="Meyers B.C."/>
            <person name="Huo N."/>
            <person name="Gu Y.Q."/>
            <person name="Zhou H."/>
            <person name="Devos K.M."/>
            <person name="Bennetzen J.L."/>
            <person name="Unver T."/>
            <person name="Budak H."/>
            <person name="Gulick P.J."/>
            <person name="Galiba G."/>
            <person name="Kalapos B."/>
            <person name="Nelson D.R."/>
            <person name="Li P."/>
            <person name="You F.M."/>
            <person name="Luo M.C."/>
            <person name="Dvorak J."/>
        </authorList>
    </citation>
    <scope>NUCLEOTIDE SEQUENCE [LARGE SCALE GENOMIC DNA]</scope>
    <source>
        <strain evidence="2">cv. AL8/78</strain>
    </source>
</reference>
<dbReference type="EnsemblPlants" id="AET1Gv20000400.2">
    <property type="protein sequence ID" value="AET1Gv20000400.2"/>
    <property type="gene ID" value="AET1Gv20000400"/>
</dbReference>
<reference evidence="3" key="1">
    <citation type="journal article" date="2014" name="Science">
        <title>Ancient hybridizations among the ancestral genomes of bread wheat.</title>
        <authorList>
            <consortium name="International Wheat Genome Sequencing Consortium,"/>
            <person name="Marcussen T."/>
            <person name="Sandve S.R."/>
            <person name="Heier L."/>
            <person name="Spannagl M."/>
            <person name="Pfeifer M."/>
            <person name="Jakobsen K.S."/>
            <person name="Wulff B.B."/>
            <person name="Steuernagel B."/>
            <person name="Mayer K.F."/>
            <person name="Olsen O.A."/>
        </authorList>
    </citation>
    <scope>NUCLEOTIDE SEQUENCE [LARGE SCALE GENOMIC DNA]</scope>
    <source>
        <strain evidence="3">cv. AL8/78</strain>
    </source>
</reference>
<reference evidence="2" key="3">
    <citation type="journal article" date="2017" name="Nature">
        <title>Genome sequence of the progenitor of the wheat D genome Aegilops tauschii.</title>
        <authorList>
            <person name="Luo M.C."/>
            <person name="Gu Y.Q."/>
            <person name="Puiu D."/>
            <person name="Wang H."/>
            <person name="Twardziok S.O."/>
            <person name="Deal K.R."/>
            <person name="Huo N."/>
            <person name="Zhu T."/>
            <person name="Wang L."/>
            <person name="Wang Y."/>
            <person name="McGuire P.E."/>
            <person name="Liu S."/>
            <person name="Long H."/>
            <person name="Ramasamy R.K."/>
            <person name="Rodriguez J.C."/>
            <person name="Van S.L."/>
            <person name="Yuan L."/>
            <person name="Wang Z."/>
            <person name="Xia Z."/>
            <person name="Xiao L."/>
            <person name="Anderson O.D."/>
            <person name="Ouyang S."/>
            <person name="Liang Y."/>
            <person name="Zimin A.V."/>
            <person name="Pertea G."/>
            <person name="Qi P."/>
            <person name="Bennetzen J.L."/>
            <person name="Dai X."/>
            <person name="Dawson M.W."/>
            <person name="Muller H.G."/>
            <person name="Kugler K."/>
            <person name="Rivarola-Duarte L."/>
            <person name="Spannagl M."/>
            <person name="Mayer K.F.X."/>
            <person name="Lu F.H."/>
            <person name="Bevan M.W."/>
            <person name="Leroy P."/>
            <person name="Li P."/>
            <person name="You F.M."/>
            <person name="Sun Q."/>
            <person name="Liu Z."/>
            <person name="Lyons E."/>
            <person name="Wicker T."/>
            <person name="Salzberg S.L."/>
            <person name="Devos K.M."/>
            <person name="Dvorak J."/>
        </authorList>
    </citation>
    <scope>NUCLEOTIDE SEQUENCE [LARGE SCALE GENOMIC DNA]</scope>
    <source>
        <strain evidence="2">cv. AL8/78</strain>
    </source>
</reference>
<feature type="region of interest" description="Disordered" evidence="1">
    <location>
        <begin position="82"/>
        <end position="107"/>
    </location>
</feature>
<evidence type="ECO:0000313" key="3">
    <source>
        <dbReference type="Proteomes" id="UP000015105"/>
    </source>
</evidence>
<dbReference type="Proteomes" id="UP000015105">
    <property type="component" value="Chromosome 1D"/>
</dbReference>
<reference evidence="2" key="4">
    <citation type="submission" date="2019-03" db="UniProtKB">
        <authorList>
            <consortium name="EnsemblPlants"/>
        </authorList>
    </citation>
    <scope>IDENTIFICATION</scope>
</reference>
<dbReference type="AlphaFoldDB" id="A0A452XHK4"/>
<reference evidence="3" key="2">
    <citation type="journal article" date="2017" name="Nat. Plants">
        <title>The Aegilops tauschii genome reveals multiple impacts of transposons.</title>
        <authorList>
            <person name="Zhao G."/>
            <person name="Zou C."/>
            <person name="Li K."/>
            <person name="Wang K."/>
            <person name="Li T."/>
            <person name="Gao L."/>
            <person name="Zhang X."/>
            <person name="Wang H."/>
            <person name="Yang Z."/>
            <person name="Liu X."/>
            <person name="Jiang W."/>
            <person name="Mao L."/>
            <person name="Kong X."/>
            <person name="Jiao Y."/>
            <person name="Jia J."/>
        </authorList>
    </citation>
    <scope>NUCLEOTIDE SEQUENCE [LARGE SCALE GENOMIC DNA]</scope>
    <source>
        <strain evidence="3">cv. AL8/78</strain>
    </source>
</reference>
<proteinExistence type="predicted"/>
<accession>A0A452XHK4</accession>
<dbReference type="Gramene" id="AET1Gv20000400.2">
    <property type="protein sequence ID" value="AET1Gv20000400.2"/>
    <property type="gene ID" value="AET1Gv20000400"/>
</dbReference>
<name>A0A452XHK4_AEGTS</name>
<organism evidence="2 3">
    <name type="scientific">Aegilops tauschii subsp. strangulata</name>
    <name type="common">Goatgrass</name>
    <dbReference type="NCBI Taxonomy" id="200361"/>
    <lineage>
        <taxon>Eukaryota</taxon>
        <taxon>Viridiplantae</taxon>
        <taxon>Streptophyta</taxon>
        <taxon>Embryophyta</taxon>
        <taxon>Tracheophyta</taxon>
        <taxon>Spermatophyta</taxon>
        <taxon>Magnoliopsida</taxon>
        <taxon>Liliopsida</taxon>
        <taxon>Poales</taxon>
        <taxon>Poaceae</taxon>
        <taxon>BOP clade</taxon>
        <taxon>Pooideae</taxon>
        <taxon>Triticodae</taxon>
        <taxon>Triticeae</taxon>
        <taxon>Triticinae</taxon>
        <taxon>Aegilops</taxon>
    </lineage>
</organism>